<evidence type="ECO:0000256" key="2">
    <source>
        <dbReference type="SAM" id="SignalP"/>
    </source>
</evidence>
<feature type="region of interest" description="Disordered" evidence="1">
    <location>
        <begin position="171"/>
        <end position="273"/>
    </location>
</feature>
<feature type="region of interest" description="Disordered" evidence="1">
    <location>
        <begin position="26"/>
        <end position="86"/>
    </location>
</feature>
<feature type="compositionally biased region" description="Polar residues" evidence="1">
    <location>
        <begin position="192"/>
        <end position="230"/>
    </location>
</feature>
<feature type="compositionally biased region" description="Low complexity" evidence="1">
    <location>
        <begin position="26"/>
        <end position="35"/>
    </location>
</feature>
<sequence>MRAFASLAVFMAGAVVQRANAQADYGTHNGNNNGDPDGDFGGNTGGSPSSSVTGDPNGISYGNPSGLPNGASAGLPGNSPGSASDMPTCALQGVTTVFVTVYPTSHVTPSGFAPSGAAQSNGFDPNQTIQQSALPASTVLISPVQSAQAAHTSVKPFTTVTIDVWGSDGDPSNAFTSDSSPAPISTDGASDPVQTSAGSPNGSSALPQDPGSFNSNLGELSTPSSGQATAGNGPILGSPPTATPENEAYGSAGGFNSIPNTFNQQPPEYSSPTATVAGLDGSQPAQITVVGPDGKPTIVQFPGTQIGNGNGADQPLSTAASFPRLTPGASAASDVLATARETLCTSYTIMGPNGIPTVVHSTWIDLPTSTASLPSSFPSGPSSNPNAVTGFPEGSAIPTHTTFTILGPDGLPTVVESSWLIPAPTNKLAGNTGPASSNGFPNQVTGTAAGVGQSGSTTCTSYTVLGLDGLPTVVDTTWVIPSPTNNAIPSAIITGIPTQAGEVSGSTPQITTDPGVNVITTCTSYTVLGADGAPTIVESTFVIPASNVLPTVASGMPLPPAQTAGFPEGISNLPDASNLVTTCITVGVVGPNGFTTPVVQTVLIPTGGLSNALPAQTTVGFPSLVPAQTGLPQGGLSITPGSGLFTTCITVTTVGPDGMATPVVQTVVGLPSGAELGTALSPLSTGVPSFPNPNSSSGTLLGLPTLSQYGTLGSGLPSLLPPSAVVSGIVKPTGTVTGTRTSTLTVTHGPNGQLPSLVPYGDQSDNQAPEYGLPGSSRLATALQTSTWTNVIPEQTTTYTINFPLTTMATVTLPNLRVFRRQQDSVSSRIAWGNNTLSVSPTSVLSSQSDFSSALPSATPLPVDPSPMCPTGGKIGNLTLDFDDVKAGPLFNPARDIWFSEGFLIAPPSSQTSQSYIPSSGGQLVEFVPPSLPSLGRSNVGDTAEIGVGPNAPNHCFRFDFQGASLGCAADGAEKWCEFEVSAYRYNELLGREESIAWSETKRIPACPGFPNGNCRLTPVSFDGYTNITSVLITLRVGTELRVWWGDDFKFGWNDNSCEAAACRAGAAPQPVKRETIESVARRGVWHWTERGLRRLDDEYIWESV</sequence>
<dbReference type="OrthoDB" id="5385013at2759"/>
<evidence type="ECO:0000313" key="4">
    <source>
        <dbReference type="EMBL" id="PNP48162.1"/>
    </source>
</evidence>
<evidence type="ECO:0000256" key="1">
    <source>
        <dbReference type="SAM" id="MobiDB-lite"/>
    </source>
</evidence>
<protein>
    <recommendedName>
        <fullName evidence="3">DUF7371 domain-containing protein</fullName>
    </recommendedName>
</protein>
<feature type="chain" id="PRO_5014352769" description="DUF7371 domain-containing protein" evidence="2">
    <location>
        <begin position="22"/>
        <end position="1105"/>
    </location>
</feature>
<evidence type="ECO:0000259" key="3">
    <source>
        <dbReference type="Pfam" id="PF24086"/>
    </source>
</evidence>
<dbReference type="AlphaFoldDB" id="A0A2K0TRJ9"/>
<accession>A0A2K0TRJ9</accession>
<dbReference type="Pfam" id="PF24086">
    <property type="entry name" value="DUF7371"/>
    <property type="match status" value="1"/>
</dbReference>
<dbReference type="InterPro" id="IPR055795">
    <property type="entry name" value="DUF7371"/>
</dbReference>
<comment type="caution">
    <text evidence="4">The sequence shown here is derived from an EMBL/GenBank/DDBJ whole genome shotgun (WGS) entry which is preliminary data.</text>
</comment>
<feature type="domain" description="DUF7371" evidence="3">
    <location>
        <begin position="875"/>
        <end position="1064"/>
    </location>
</feature>
<organism evidence="4 5">
    <name type="scientific">Trichoderma gamsii</name>
    <dbReference type="NCBI Taxonomy" id="398673"/>
    <lineage>
        <taxon>Eukaryota</taxon>
        <taxon>Fungi</taxon>
        <taxon>Dikarya</taxon>
        <taxon>Ascomycota</taxon>
        <taxon>Pezizomycotina</taxon>
        <taxon>Sordariomycetes</taxon>
        <taxon>Hypocreomycetidae</taxon>
        <taxon>Hypocreales</taxon>
        <taxon>Hypocreaceae</taxon>
        <taxon>Trichoderma</taxon>
    </lineage>
</organism>
<reference evidence="4 5" key="1">
    <citation type="submission" date="2017-02" db="EMBL/GenBank/DDBJ databases">
        <title>Genomes of Trichoderma spp. with biocontrol activity.</title>
        <authorList>
            <person name="Gardiner D."/>
            <person name="Kazan K."/>
            <person name="Vos C."/>
            <person name="Harvey P."/>
        </authorList>
    </citation>
    <scope>NUCLEOTIDE SEQUENCE [LARGE SCALE GENOMIC DNA]</scope>
    <source>
        <strain evidence="4 5">A5MH</strain>
    </source>
</reference>
<dbReference type="Proteomes" id="UP000236546">
    <property type="component" value="Unassembled WGS sequence"/>
</dbReference>
<name>A0A2K0TRJ9_9HYPO</name>
<evidence type="ECO:0000313" key="5">
    <source>
        <dbReference type="Proteomes" id="UP000236546"/>
    </source>
</evidence>
<proteinExistence type="predicted"/>
<feature type="compositionally biased region" description="Polar residues" evidence="1">
    <location>
        <begin position="173"/>
        <end position="183"/>
    </location>
</feature>
<feature type="signal peptide" evidence="2">
    <location>
        <begin position="1"/>
        <end position="21"/>
    </location>
</feature>
<gene>
    <name evidence="4" type="ORF">TGAMA5MH_00819</name>
</gene>
<keyword evidence="2" id="KW-0732">Signal</keyword>
<feature type="compositionally biased region" description="Polar residues" evidence="1">
    <location>
        <begin position="257"/>
        <end position="273"/>
    </location>
</feature>
<dbReference type="EMBL" id="MTYH01000010">
    <property type="protein sequence ID" value="PNP48162.1"/>
    <property type="molecule type" value="Genomic_DNA"/>
</dbReference>